<evidence type="ECO:0000256" key="4">
    <source>
        <dbReference type="ARBA" id="ARBA00023004"/>
    </source>
</evidence>
<sequence>MNNQQTPIEELDTDVLLELILQGYDVGHLQQLPKLHRLARKIEAVHRANPDVPKGITLAVKKLEHTLTDHIEKENTYVLKRMEHDQPPSPDTPIAQMNEEHSLIKRQLKKLRLMTRNYQAPDSACRSWQRFYRELKALDFSVSEQIYLERDVLFPRFQF</sequence>
<dbReference type="Gene3D" id="1.20.120.520">
    <property type="entry name" value="nmb1532 protein domain like"/>
    <property type="match status" value="1"/>
</dbReference>
<evidence type="ECO:0000259" key="5">
    <source>
        <dbReference type="Pfam" id="PF01814"/>
    </source>
</evidence>
<dbReference type="GO" id="GO:0005737">
    <property type="term" value="C:cytoplasm"/>
    <property type="evidence" value="ECO:0007669"/>
    <property type="project" value="UniProtKB-SubCell"/>
</dbReference>
<gene>
    <name evidence="6" type="ORF">FDP08_08625</name>
</gene>
<dbReference type="OrthoDB" id="9797132at2"/>
<keyword evidence="3" id="KW-0479">Metal-binding</keyword>
<keyword evidence="7" id="KW-1185">Reference proteome</keyword>
<dbReference type="InterPro" id="IPR012312">
    <property type="entry name" value="Hemerythrin-like"/>
</dbReference>
<proteinExistence type="predicted"/>
<accession>A0A4U6R5L7</accession>
<keyword evidence="2" id="KW-0963">Cytoplasm</keyword>
<feature type="domain" description="Hemerythrin-like" evidence="5">
    <location>
        <begin position="29"/>
        <end position="156"/>
    </location>
</feature>
<evidence type="ECO:0000256" key="2">
    <source>
        <dbReference type="ARBA" id="ARBA00022490"/>
    </source>
</evidence>
<evidence type="ECO:0000256" key="1">
    <source>
        <dbReference type="ARBA" id="ARBA00004496"/>
    </source>
</evidence>
<dbReference type="PANTHER" id="PTHR36438:SF1">
    <property type="entry name" value="IRON-SULFUR CLUSTER REPAIR PROTEIN YTFE"/>
    <property type="match status" value="1"/>
</dbReference>
<dbReference type="AlphaFoldDB" id="A0A4U6R5L7"/>
<dbReference type="PANTHER" id="PTHR36438">
    <property type="entry name" value="IRON-SULFUR CLUSTER REPAIR PROTEIN YTFE"/>
    <property type="match status" value="1"/>
</dbReference>
<dbReference type="Proteomes" id="UP000308488">
    <property type="component" value="Unassembled WGS sequence"/>
</dbReference>
<dbReference type="Pfam" id="PF01814">
    <property type="entry name" value="Hemerythrin"/>
    <property type="match status" value="1"/>
</dbReference>
<evidence type="ECO:0000313" key="7">
    <source>
        <dbReference type="Proteomes" id="UP000308488"/>
    </source>
</evidence>
<evidence type="ECO:0000256" key="3">
    <source>
        <dbReference type="ARBA" id="ARBA00022723"/>
    </source>
</evidence>
<dbReference type="RefSeq" id="WP_137435562.1">
    <property type="nucleotide sequence ID" value="NZ_JANRHC010000001.1"/>
</dbReference>
<organism evidence="6 7">
    <name type="scientific">Marinobacter panjinensis</name>
    <dbReference type="NCBI Taxonomy" id="2576384"/>
    <lineage>
        <taxon>Bacteria</taxon>
        <taxon>Pseudomonadati</taxon>
        <taxon>Pseudomonadota</taxon>
        <taxon>Gammaproteobacteria</taxon>
        <taxon>Pseudomonadales</taxon>
        <taxon>Marinobacteraceae</taxon>
        <taxon>Marinobacter</taxon>
    </lineage>
</organism>
<protein>
    <recommendedName>
        <fullName evidence="5">Hemerythrin-like domain-containing protein</fullName>
    </recommendedName>
</protein>
<comment type="subcellular location">
    <subcellularLocation>
        <location evidence="1">Cytoplasm</location>
    </subcellularLocation>
</comment>
<name>A0A4U6R5L7_9GAMM</name>
<reference evidence="6 7" key="1">
    <citation type="submission" date="2019-05" db="EMBL/GenBank/DDBJ databases">
        <title>Marinobacter panjinensis sp. nov., a moderately halophilic bacterium isolated from sea tidal flat environment.</title>
        <authorList>
            <person name="Yang W."/>
            <person name="An M."/>
            <person name="He W."/>
            <person name="Luo X."/>
            <person name="Zhu L."/>
            <person name="Chen G."/>
            <person name="Zhang Y."/>
            <person name="Wang Y."/>
        </authorList>
    </citation>
    <scope>NUCLEOTIDE SEQUENCE [LARGE SCALE GENOMIC DNA]</scope>
    <source>
        <strain evidence="6 7">PJ-16</strain>
    </source>
</reference>
<dbReference type="GO" id="GO:0046872">
    <property type="term" value="F:metal ion binding"/>
    <property type="evidence" value="ECO:0007669"/>
    <property type="project" value="UniProtKB-KW"/>
</dbReference>
<dbReference type="EMBL" id="SZYH01000001">
    <property type="protein sequence ID" value="TKV68152.1"/>
    <property type="molecule type" value="Genomic_DNA"/>
</dbReference>
<keyword evidence="4" id="KW-0408">Iron</keyword>
<evidence type="ECO:0000313" key="6">
    <source>
        <dbReference type="EMBL" id="TKV68152.1"/>
    </source>
</evidence>
<comment type="caution">
    <text evidence="6">The sequence shown here is derived from an EMBL/GenBank/DDBJ whole genome shotgun (WGS) entry which is preliminary data.</text>
</comment>
<dbReference type="InterPro" id="IPR019903">
    <property type="entry name" value="RIC_family"/>
</dbReference>